<protein>
    <submittedName>
        <fullName evidence="2">Uncharacterized protein</fullName>
    </submittedName>
</protein>
<reference evidence="2" key="1">
    <citation type="submission" date="2022-03" db="EMBL/GenBank/DDBJ databases">
        <authorList>
            <person name="Sayadi A."/>
        </authorList>
    </citation>
    <scope>NUCLEOTIDE SEQUENCE</scope>
</reference>
<dbReference type="Proteomes" id="UP001152888">
    <property type="component" value="Unassembled WGS sequence"/>
</dbReference>
<dbReference type="AlphaFoldDB" id="A0A9P0PKE5"/>
<feature type="region of interest" description="Disordered" evidence="1">
    <location>
        <begin position="59"/>
        <end position="83"/>
    </location>
</feature>
<accession>A0A9P0PKE5</accession>
<sequence length="218" mass="21992">MIKLGGVFGGSGGGGGGGGAIINPSGAPNICICVGVAYGIRLLGAGTLTRGGKICGGGEPGGGDGGGRLSSSSESGPSEDSSGRRGFLIIFTCKVEETGGINGGGCCGRHITLDLLCIFDIQKCCKHVIKSFVNDDFGSSSSESPKFNLGLSRSNFFDVKTIPLKLNCFSGGLAGATSSTIFLVRLTGTESVSLISDILLMDIGMDFSGSSATFEDHE</sequence>
<proteinExistence type="predicted"/>
<evidence type="ECO:0000313" key="2">
    <source>
        <dbReference type="EMBL" id="CAH1984261.1"/>
    </source>
</evidence>
<keyword evidence="3" id="KW-1185">Reference proteome</keyword>
<organism evidence="2 3">
    <name type="scientific">Acanthoscelides obtectus</name>
    <name type="common">Bean weevil</name>
    <name type="synonym">Bruchus obtectus</name>
    <dbReference type="NCBI Taxonomy" id="200917"/>
    <lineage>
        <taxon>Eukaryota</taxon>
        <taxon>Metazoa</taxon>
        <taxon>Ecdysozoa</taxon>
        <taxon>Arthropoda</taxon>
        <taxon>Hexapoda</taxon>
        <taxon>Insecta</taxon>
        <taxon>Pterygota</taxon>
        <taxon>Neoptera</taxon>
        <taxon>Endopterygota</taxon>
        <taxon>Coleoptera</taxon>
        <taxon>Polyphaga</taxon>
        <taxon>Cucujiformia</taxon>
        <taxon>Chrysomeloidea</taxon>
        <taxon>Chrysomelidae</taxon>
        <taxon>Bruchinae</taxon>
        <taxon>Bruchini</taxon>
        <taxon>Acanthoscelides</taxon>
    </lineage>
</organism>
<evidence type="ECO:0000313" key="3">
    <source>
        <dbReference type="Proteomes" id="UP001152888"/>
    </source>
</evidence>
<name>A0A9P0PKE5_ACAOB</name>
<feature type="compositionally biased region" description="Low complexity" evidence="1">
    <location>
        <begin position="69"/>
        <end position="83"/>
    </location>
</feature>
<comment type="caution">
    <text evidence="2">The sequence shown here is derived from an EMBL/GenBank/DDBJ whole genome shotgun (WGS) entry which is preliminary data.</text>
</comment>
<gene>
    <name evidence="2" type="ORF">ACAOBT_LOCUS16001</name>
</gene>
<dbReference type="OrthoDB" id="6779263at2759"/>
<dbReference type="EMBL" id="CAKOFQ010006955">
    <property type="protein sequence ID" value="CAH1984261.1"/>
    <property type="molecule type" value="Genomic_DNA"/>
</dbReference>
<feature type="compositionally biased region" description="Gly residues" evidence="1">
    <location>
        <begin position="59"/>
        <end position="68"/>
    </location>
</feature>
<evidence type="ECO:0000256" key="1">
    <source>
        <dbReference type="SAM" id="MobiDB-lite"/>
    </source>
</evidence>